<dbReference type="Pfam" id="PF05899">
    <property type="entry name" value="Cupin_3"/>
    <property type="match status" value="1"/>
</dbReference>
<dbReference type="CDD" id="cd02227">
    <property type="entry name" value="cupin_TM1112-like"/>
    <property type="match status" value="1"/>
</dbReference>
<dbReference type="PANTHER" id="PTHR40943:SF1">
    <property type="entry name" value="CYTOPLASMIC PROTEIN"/>
    <property type="match status" value="1"/>
</dbReference>
<name>A0A7W6D408_9HYPH</name>
<gene>
    <name evidence="2" type="ORF">GGQ64_001530</name>
</gene>
<dbReference type="AlphaFoldDB" id="A0A7W6D408"/>
<evidence type="ECO:0000313" key="2">
    <source>
        <dbReference type="EMBL" id="MBB3976341.1"/>
    </source>
</evidence>
<dbReference type="Proteomes" id="UP000574761">
    <property type="component" value="Unassembled WGS sequence"/>
</dbReference>
<organism evidence="2 3">
    <name type="scientific">Mycoplana azooxidifex</name>
    <dbReference type="NCBI Taxonomy" id="1636188"/>
    <lineage>
        <taxon>Bacteria</taxon>
        <taxon>Pseudomonadati</taxon>
        <taxon>Pseudomonadota</taxon>
        <taxon>Alphaproteobacteria</taxon>
        <taxon>Hyphomicrobiales</taxon>
        <taxon>Rhizobiaceae</taxon>
        <taxon>Mycoplana</taxon>
    </lineage>
</organism>
<comment type="caution">
    <text evidence="2">The sequence shown here is derived from an EMBL/GenBank/DDBJ whole genome shotgun (WGS) entry which is preliminary data.</text>
</comment>
<keyword evidence="3" id="KW-1185">Reference proteome</keyword>
<dbReference type="InterPro" id="IPR014710">
    <property type="entry name" value="RmlC-like_jellyroll"/>
</dbReference>
<evidence type="ECO:0000313" key="3">
    <source>
        <dbReference type="Proteomes" id="UP000574761"/>
    </source>
</evidence>
<dbReference type="PANTHER" id="PTHR40943">
    <property type="entry name" value="CYTOPLASMIC PROTEIN-RELATED"/>
    <property type="match status" value="1"/>
</dbReference>
<dbReference type="SUPFAM" id="SSF51182">
    <property type="entry name" value="RmlC-like cupins"/>
    <property type="match status" value="1"/>
</dbReference>
<dbReference type="InterPro" id="IPR008579">
    <property type="entry name" value="UGlyAH_Cupin_dom"/>
</dbReference>
<accession>A0A7W6D408</accession>
<reference evidence="2 3" key="1">
    <citation type="submission" date="2020-08" db="EMBL/GenBank/DDBJ databases">
        <title>Genomic Encyclopedia of Type Strains, Phase IV (KMG-IV): sequencing the most valuable type-strain genomes for metagenomic binning, comparative biology and taxonomic classification.</title>
        <authorList>
            <person name="Goeker M."/>
        </authorList>
    </citation>
    <scope>NUCLEOTIDE SEQUENCE [LARGE SCALE GENOMIC DNA]</scope>
    <source>
        <strain evidence="2 3">DSM 100211</strain>
    </source>
</reference>
<dbReference type="Gene3D" id="2.60.120.10">
    <property type="entry name" value="Jelly Rolls"/>
    <property type="match status" value="1"/>
</dbReference>
<protein>
    <recommendedName>
        <fullName evidence="1">(S)-ureidoglycine aminohydrolase cupin domain-containing protein</fullName>
    </recommendedName>
</protein>
<dbReference type="InterPro" id="IPR011051">
    <property type="entry name" value="RmlC_Cupin_sf"/>
</dbReference>
<feature type="domain" description="(S)-ureidoglycine aminohydrolase cupin" evidence="1">
    <location>
        <begin position="84"/>
        <end position="154"/>
    </location>
</feature>
<proteinExistence type="predicted"/>
<sequence>MNPPRTFFVYVIGDDGEGTSMVLKLMLASAIGMAVRTIPAKALPQRPLIAASMDELEMADAPIEPSWILEGTPRARLALHSRGHDDQSTTAIWDCTAGTFRWYFGWDETVMILEGEVHVVTEDGTERTLRAGDIAYFAGKTWATWRIDSYVRKIAFCRKQFPAPVAMLLKVRDMMRAGGARGGLTA</sequence>
<dbReference type="EMBL" id="JACIEE010000003">
    <property type="protein sequence ID" value="MBB3976341.1"/>
    <property type="molecule type" value="Genomic_DNA"/>
</dbReference>
<evidence type="ECO:0000259" key="1">
    <source>
        <dbReference type="Pfam" id="PF05899"/>
    </source>
</evidence>